<keyword evidence="15 17" id="KW-0472">Membrane</keyword>
<dbReference type="PRINTS" id="PR01437">
    <property type="entry name" value="NUOXDRDTASE4"/>
</dbReference>
<evidence type="ECO:0000256" key="17">
    <source>
        <dbReference type="RuleBase" id="RU003297"/>
    </source>
</evidence>
<dbReference type="InterPro" id="IPR003918">
    <property type="entry name" value="NADH_UbQ_OxRdtase"/>
</dbReference>
<evidence type="ECO:0000256" key="4">
    <source>
        <dbReference type="ARBA" id="ARBA00012944"/>
    </source>
</evidence>
<comment type="subcellular location">
    <subcellularLocation>
        <location evidence="2 17">Mitochondrion membrane</location>
        <topology evidence="2 17">Multi-pass membrane protein</topology>
    </subcellularLocation>
</comment>
<evidence type="ECO:0000256" key="16">
    <source>
        <dbReference type="ARBA" id="ARBA00049551"/>
    </source>
</evidence>
<feature type="domain" description="NADH:ubiquinone oxidoreductase chain 4 N-terminal" evidence="19">
    <location>
        <begin position="1"/>
        <end position="101"/>
    </location>
</feature>
<evidence type="ECO:0000256" key="6">
    <source>
        <dbReference type="ARBA" id="ARBA00022448"/>
    </source>
</evidence>
<dbReference type="GO" id="GO:0048039">
    <property type="term" value="F:ubiquinone binding"/>
    <property type="evidence" value="ECO:0007669"/>
    <property type="project" value="TreeGrafter"/>
</dbReference>
<evidence type="ECO:0000259" key="18">
    <source>
        <dbReference type="Pfam" id="PF00361"/>
    </source>
</evidence>
<feature type="transmembrane region" description="Helical" evidence="17">
    <location>
        <begin position="420"/>
        <end position="443"/>
    </location>
</feature>
<dbReference type="PANTHER" id="PTHR43507">
    <property type="entry name" value="NADH-UBIQUINONE OXIDOREDUCTASE CHAIN 4"/>
    <property type="match status" value="1"/>
</dbReference>
<proteinExistence type="inferred from homology"/>
<keyword evidence="10 17" id="KW-0249">Electron transport</keyword>
<dbReference type="GO" id="GO:0031966">
    <property type="term" value="C:mitochondrial membrane"/>
    <property type="evidence" value="ECO:0007669"/>
    <property type="project" value="UniProtKB-SubCell"/>
</dbReference>
<organism evidence="20">
    <name type="scientific">Obrium sp. NS-2015</name>
    <dbReference type="NCBI Taxonomy" id="1776756"/>
    <lineage>
        <taxon>Eukaryota</taxon>
        <taxon>Metazoa</taxon>
        <taxon>Ecdysozoa</taxon>
        <taxon>Arthropoda</taxon>
        <taxon>Hexapoda</taxon>
        <taxon>Insecta</taxon>
        <taxon>Pterygota</taxon>
        <taxon>Neoptera</taxon>
        <taxon>Endopterygota</taxon>
        <taxon>Coleoptera</taxon>
        <taxon>Polyphaga</taxon>
        <taxon>Cucujiformia</taxon>
        <taxon>Chrysomeloidea</taxon>
        <taxon>Cerambycidae</taxon>
        <taxon>Cerambycinae</taxon>
        <taxon>Obriini</taxon>
        <taxon>Obrium</taxon>
    </lineage>
</organism>
<dbReference type="EMBL" id="KT945156">
    <property type="protein sequence ID" value="ALY11311.1"/>
    <property type="molecule type" value="Genomic_DNA"/>
</dbReference>
<evidence type="ECO:0000256" key="8">
    <source>
        <dbReference type="ARBA" id="ARBA00022692"/>
    </source>
</evidence>
<evidence type="ECO:0000256" key="2">
    <source>
        <dbReference type="ARBA" id="ARBA00004225"/>
    </source>
</evidence>
<keyword evidence="9" id="KW-1278">Translocase</keyword>
<evidence type="ECO:0000256" key="3">
    <source>
        <dbReference type="ARBA" id="ARBA00009025"/>
    </source>
</evidence>
<feature type="transmembrane region" description="Helical" evidence="17">
    <location>
        <begin position="296"/>
        <end position="316"/>
    </location>
</feature>
<evidence type="ECO:0000256" key="1">
    <source>
        <dbReference type="ARBA" id="ARBA00003257"/>
    </source>
</evidence>
<comment type="similarity">
    <text evidence="3 17">Belongs to the complex I subunit 4 family.</text>
</comment>
<feature type="transmembrane region" description="Helical" evidence="17">
    <location>
        <begin position="87"/>
        <end position="104"/>
    </location>
</feature>
<evidence type="ECO:0000256" key="10">
    <source>
        <dbReference type="ARBA" id="ARBA00022982"/>
    </source>
</evidence>
<evidence type="ECO:0000256" key="9">
    <source>
        <dbReference type="ARBA" id="ARBA00022967"/>
    </source>
</evidence>
<evidence type="ECO:0000256" key="13">
    <source>
        <dbReference type="ARBA" id="ARBA00023075"/>
    </source>
</evidence>
<dbReference type="InterPro" id="IPR000260">
    <property type="entry name" value="NADH4_N"/>
</dbReference>
<dbReference type="InterPro" id="IPR001750">
    <property type="entry name" value="ND/Mrp_TM"/>
</dbReference>
<dbReference type="GO" id="GO:0042773">
    <property type="term" value="P:ATP synthesis coupled electron transport"/>
    <property type="evidence" value="ECO:0007669"/>
    <property type="project" value="InterPro"/>
</dbReference>
<evidence type="ECO:0000256" key="7">
    <source>
        <dbReference type="ARBA" id="ARBA00022660"/>
    </source>
</evidence>
<accession>A0A0U4JS92</accession>
<comment type="catalytic activity">
    <reaction evidence="16 17">
        <text>a ubiquinone + NADH + 5 H(+)(in) = a ubiquinol + NAD(+) + 4 H(+)(out)</text>
        <dbReference type="Rhea" id="RHEA:29091"/>
        <dbReference type="Rhea" id="RHEA-COMP:9565"/>
        <dbReference type="Rhea" id="RHEA-COMP:9566"/>
        <dbReference type="ChEBI" id="CHEBI:15378"/>
        <dbReference type="ChEBI" id="CHEBI:16389"/>
        <dbReference type="ChEBI" id="CHEBI:17976"/>
        <dbReference type="ChEBI" id="CHEBI:57540"/>
        <dbReference type="ChEBI" id="CHEBI:57945"/>
        <dbReference type="EC" id="7.1.1.2"/>
    </reaction>
</comment>
<feature type="transmembrane region" description="Helical" evidence="17">
    <location>
        <begin position="142"/>
        <end position="160"/>
    </location>
</feature>
<keyword evidence="7 17" id="KW-0679">Respiratory chain</keyword>
<evidence type="ECO:0000256" key="15">
    <source>
        <dbReference type="ARBA" id="ARBA00023136"/>
    </source>
</evidence>
<sequence>MMKFLFFLLFLFPLCFLNCFWLIQFLMFLISFFFMLNFSFDYLFMYLSTFSGVDFLSFSLILLSFWVCSLMILASEKIFKFGNYSEFFLFILIGLLLSLFMVFISLDLFIFYLFFEVSLIPVLLLIIGWGYQPERIEAGTYLLFYTFLMSLPMMVSIFYYYENYFTLSFSLMSEDLDNFLIYLCMTLVFLVKMPMFLIHLWLPKAHVEAPVSGSMILAGIMLKLGGYGLMRLMKVFITVGMKINFIFVVVSLVGGFIVSLICICQSDLKLLIAYSSVAHMGLVLSGLMTLNKWGFLGALIMMLGHGLCSSGLFCLANMMYERLGSRSLYLNKGFINLMPGLSMWWFFLCSSNMAAPPSLNLLGEVLLINSLVSFSDLSMICLSLMSFFSAVYSLFLYSFTQHGKFYSGVYGLYSGVVREYLLMFLHWVPLNVLIIKSDLFVWWI</sequence>
<keyword evidence="8 17" id="KW-0812">Transmembrane</keyword>
<keyword evidence="12 17" id="KW-0520">NAD</keyword>
<keyword evidence="6 17" id="KW-0813">Transport</keyword>
<dbReference type="EC" id="7.1.1.2" evidence="4 17"/>
<evidence type="ECO:0000256" key="11">
    <source>
        <dbReference type="ARBA" id="ARBA00022989"/>
    </source>
</evidence>
<feature type="transmembrane region" description="Helical" evidence="17">
    <location>
        <begin position="328"/>
        <end position="347"/>
    </location>
</feature>
<evidence type="ECO:0000256" key="14">
    <source>
        <dbReference type="ARBA" id="ARBA00023128"/>
    </source>
</evidence>
<dbReference type="Pfam" id="PF00361">
    <property type="entry name" value="Proton_antipo_M"/>
    <property type="match status" value="1"/>
</dbReference>
<feature type="transmembrane region" description="Helical" evidence="17">
    <location>
        <begin position="110"/>
        <end position="130"/>
    </location>
</feature>
<reference evidence="20" key="1">
    <citation type="journal article" date="2015" name="Mitochondrial DNA">
        <title>The complete mitochondrial genome sequence from the longicorn beetle Obrium sp. (Coleoptera: Cerambycidae).</title>
        <authorList>
            <person name="Song N."/>
            <person name="Zhang H."/>
            <person name="Yin X."/>
            <person name="Lin A."/>
            <person name="Zhai Q."/>
        </authorList>
    </citation>
    <scope>NUCLEOTIDE SEQUENCE</scope>
    <source>
        <strain evidence="20">Zz52325</strain>
    </source>
</reference>
<dbReference type="PANTHER" id="PTHR43507:SF20">
    <property type="entry name" value="NADH-UBIQUINONE OXIDOREDUCTASE CHAIN 4"/>
    <property type="match status" value="1"/>
</dbReference>
<feature type="transmembrane region" description="Helical" evidence="17">
    <location>
        <begin position="245"/>
        <end position="264"/>
    </location>
</feature>
<feature type="transmembrane region" description="Helical" evidence="17">
    <location>
        <begin position="7"/>
        <end position="35"/>
    </location>
</feature>
<evidence type="ECO:0000313" key="20">
    <source>
        <dbReference type="EMBL" id="ALY11311.1"/>
    </source>
</evidence>
<feature type="transmembrane region" description="Helical" evidence="17">
    <location>
        <begin position="377"/>
        <end position="399"/>
    </location>
</feature>
<feature type="transmembrane region" description="Helical" evidence="17">
    <location>
        <begin position="214"/>
        <end position="233"/>
    </location>
</feature>
<keyword evidence="14 17" id="KW-0496">Mitochondrion</keyword>
<name>A0A0U4JS92_9CUCU</name>
<geneLocation type="mitochondrion" evidence="20"/>
<dbReference type="GO" id="GO:0003954">
    <property type="term" value="F:NADH dehydrogenase activity"/>
    <property type="evidence" value="ECO:0007669"/>
    <property type="project" value="TreeGrafter"/>
</dbReference>
<dbReference type="AlphaFoldDB" id="A0A0U4JS92"/>
<feature type="transmembrane region" description="Helical" evidence="17">
    <location>
        <begin position="180"/>
        <end position="202"/>
    </location>
</feature>
<comment type="function">
    <text evidence="17">Core subunit of the mitochondrial membrane respiratory chain NADH dehydrogenase (Complex I) which catalyzes electron transfer from NADH through the respiratory chain, using ubiquinone as an electron acceptor. Essential for the catalytic activity and assembly of complex I.</text>
</comment>
<evidence type="ECO:0000256" key="12">
    <source>
        <dbReference type="ARBA" id="ARBA00023027"/>
    </source>
</evidence>
<feature type="transmembrane region" description="Helical" evidence="17">
    <location>
        <begin position="271"/>
        <end position="290"/>
    </location>
</feature>
<dbReference type="GO" id="GO:0008137">
    <property type="term" value="F:NADH dehydrogenase (ubiquinone) activity"/>
    <property type="evidence" value="ECO:0007669"/>
    <property type="project" value="UniProtKB-UniRule"/>
</dbReference>
<comment type="function">
    <text evidence="1">Core subunit of the mitochondrial membrane respiratory chain NADH dehydrogenase (Complex I) that is believed to belong to the minimal assembly required for catalysis. Complex I functions in the transfer of electrons from NADH to the respiratory chain. The immediate electron acceptor for the enzyme is believed to be ubiquinone.</text>
</comment>
<dbReference type="Pfam" id="PF01059">
    <property type="entry name" value="Oxidored_q5_N"/>
    <property type="match status" value="1"/>
</dbReference>
<evidence type="ECO:0000259" key="19">
    <source>
        <dbReference type="Pfam" id="PF01059"/>
    </source>
</evidence>
<keyword evidence="13 17" id="KW-0830">Ubiquinone</keyword>
<protein>
    <recommendedName>
        <fullName evidence="5 17">NADH-ubiquinone oxidoreductase chain 4</fullName>
        <ecNumber evidence="4 17">7.1.1.2</ecNumber>
    </recommendedName>
</protein>
<keyword evidence="11 17" id="KW-1133">Transmembrane helix</keyword>
<feature type="transmembrane region" description="Helical" evidence="17">
    <location>
        <begin position="55"/>
        <end position="75"/>
    </location>
</feature>
<evidence type="ECO:0000256" key="5">
    <source>
        <dbReference type="ARBA" id="ARBA00021006"/>
    </source>
</evidence>
<feature type="domain" description="NADH:quinone oxidoreductase/Mrp antiporter transmembrane" evidence="18">
    <location>
        <begin position="105"/>
        <end position="388"/>
    </location>
</feature>
<gene>
    <name evidence="20" type="primary">nad4</name>
</gene>
<dbReference type="GO" id="GO:0015990">
    <property type="term" value="P:electron transport coupled proton transport"/>
    <property type="evidence" value="ECO:0007669"/>
    <property type="project" value="TreeGrafter"/>
</dbReference>